<accession>A0ACD1GK60</accession>
<dbReference type="EMBL" id="KZ825317">
    <property type="protein sequence ID" value="RAH49648.1"/>
    <property type="molecule type" value="Genomic_DNA"/>
</dbReference>
<keyword evidence="2" id="KW-1185">Reference proteome</keyword>
<gene>
    <name evidence="1" type="ORF">BO95DRAFT_511416</name>
</gene>
<dbReference type="Proteomes" id="UP000249057">
    <property type="component" value="Unassembled WGS sequence"/>
</dbReference>
<evidence type="ECO:0000313" key="2">
    <source>
        <dbReference type="Proteomes" id="UP000249057"/>
    </source>
</evidence>
<protein>
    <submittedName>
        <fullName evidence="1">Uncharacterized protein</fullName>
    </submittedName>
</protein>
<evidence type="ECO:0000313" key="1">
    <source>
        <dbReference type="EMBL" id="RAH49648.1"/>
    </source>
</evidence>
<proteinExistence type="predicted"/>
<sequence>MTYTSLPPGISPPLAENNAHNHTGLIIIFASVCLFLVLSSLAMRVYATTQRSMALSDDYLLGVAVAVAIAQISVVLYQTHLGWGKSSELLDQSSTERMDKSAYASDLLYLIVLGLSKCCTSLLYQHLTTHAARWIPRSLLGVSIIWTIVSIILIGIRCSRTQPWTDINDKCRSLQPHWTATTALDILLEILLFIYPIKLIYSLRLRRSRKLTVLSLLGSRGILLIPLTTIHYRTLLTQLHSPNPTLQASTPTILKELYLATSILLLTLSSFKMLIAVYEDDDGLAYYTSDGGAHNSKSRHQNTTRKTRDGGGFRSSKHYTTKIPRSGLQEGRGYSTDGTGGGGGGGDTIEEEPILGRHAWGGQQQLGVTGMGIRKDVQIEVTSEVVIELEERRVDDQDEGDDTRRGESRGSGSDSYNLAGEGGHARPNHLAGRIGGAGAAGWKRDSSGRSSERFSERFSGI</sequence>
<organism evidence="1 2">
    <name type="scientific">Aspergillus brunneoviolaceus CBS 621.78</name>
    <dbReference type="NCBI Taxonomy" id="1450534"/>
    <lineage>
        <taxon>Eukaryota</taxon>
        <taxon>Fungi</taxon>
        <taxon>Dikarya</taxon>
        <taxon>Ascomycota</taxon>
        <taxon>Pezizomycotina</taxon>
        <taxon>Eurotiomycetes</taxon>
        <taxon>Eurotiomycetidae</taxon>
        <taxon>Eurotiales</taxon>
        <taxon>Aspergillaceae</taxon>
        <taxon>Aspergillus</taxon>
        <taxon>Aspergillus subgen. Circumdati</taxon>
    </lineage>
</organism>
<reference evidence="1" key="1">
    <citation type="submission" date="2018-02" db="EMBL/GenBank/DDBJ databases">
        <title>The genomes of Aspergillus section Nigri reveals drivers in fungal speciation.</title>
        <authorList>
            <consortium name="DOE Joint Genome Institute"/>
            <person name="Vesth T.C."/>
            <person name="Nybo J."/>
            <person name="Theobald S."/>
            <person name="Brandl J."/>
            <person name="Frisvad J.C."/>
            <person name="Nielsen K.F."/>
            <person name="Lyhne E.K."/>
            <person name="Kogle M.E."/>
            <person name="Kuo A."/>
            <person name="Riley R."/>
            <person name="Clum A."/>
            <person name="Nolan M."/>
            <person name="Lipzen A."/>
            <person name="Salamov A."/>
            <person name="Henrissat B."/>
            <person name="Wiebenga A."/>
            <person name="De vries R.P."/>
            <person name="Grigoriev I.V."/>
            <person name="Mortensen U.H."/>
            <person name="Andersen M.R."/>
            <person name="Baker S.E."/>
        </authorList>
    </citation>
    <scope>NUCLEOTIDE SEQUENCE</scope>
    <source>
        <strain evidence="1">CBS 621.78</strain>
    </source>
</reference>
<name>A0ACD1GK60_9EURO</name>